<sequence length="383" mass="39765">MKRPKMLVISLVAATALTLTGCSGGLLGGGSSDEDGPIKFGMLAPLTGSEAAVGPFMKNGAQMAVDEINEAGGVLGRQIELDVQDEACDPVAAVAAANKVVSNGAVVSVGGYCSGATLPTLPVFEKANIPMLIPAANSEDLVNEGLKNVFMVNATGSQQADAAAKYIEKVGAKNVAIIDDTTSYSTDIAKATAELLKEKGVEVQSSSVTPGESDYSSAVNKALSITPDFIYWTGYFQEGGLILNQVRQAGYTNPYMVGDGSVSPTLIEIAGADVAEGALATMTQTPDTIKGAEDWIANYTEQFGSEPGPYSTQSYDAVRIAAHAIEEAGSTDGDKIIEALEAIDGFEIFSGPLKFTDRHTLSVGGFQILVVENGAFVLKDNLQ</sequence>
<reference evidence="7 8" key="1">
    <citation type="submission" date="2020-02" db="EMBL/GenBank/DDBJ databases">
        <title>Sequencing the genomes of 1000 actinobacteria strains.</title>
        <authorList>
            <person name="Klenk H.-P."/>
        </authorList>
    </citation>
    <scope>NUCLEOTIDE SEQUENCE [LARGE SCALE GENOMIC DNA]</scope>
    <source>
        <strain evidence="7 8">DSM 27960</strain>
    </source>
</reference>
<dbReference type="EMBL" id="JAAMOX010000002">
    <property type="protein sequence ID" value="NIH54848.1"/>
    <property type="molecule type" value="Genomic_DNA"/>
</dbReference>
<feature type="signal peptide" evidence="5">
    <location>
        <begin position="1"/>
        <end position="28"/>
    </location>
</feature>
<proteinExistence type="inferred from homology"/>
<gene>
    <name evidence="7" type="ORF">FHX76_002744</name>
</gene>
<evidence type="ECO:0000256" key="5">
    <source>
        <dbReference type="SAM" id="SignalP"/>
    </source>
</evidence>
<dbReference type="Gene3D" id="3.40.50.2300">
    <property type="match status" value="2"/>
</dbReference>
<dbReference type="Pfam" id="PF13458">
    <property type="entry name" value="Peripla_BP_6"/>
    <property type="match status" value="1"/>
</dbReference>
<keyword evidence="4" id="KW-0029">Amino-acid transport</keyword>
<dbReference type="SUPFAM" id="SSF53822">
    <property type="entry name" value="Periplasmic binding protein-like I"/>
    <property type="match status" value="1"/>
</dbReference>
<accession>A0A7X5TUV4</accession>
<dbReference type="RefSeq" id="WP_167151433.1">
    <property type="nucleotide sequence ID" value="NZ_JAAMOX010000002.1"/>
</dbReference>
<evidence type="ECO:0000313" key="7">
    <source>
        <dbReference type="EMBL" id="NIH54848.1"/>
    </source>
</evidence>
<dbReference type="PRINTS" id="PR00337">
    <property type="entry name" value="LEUILEVALBP"/>
</dbReference>
<dbReference type="AlphaFoldDB" id="A0A7X5TUV4"/>
<evidence type="ECO:0000313" key="8">
    <source>
        <dbReference type="Proteomes" id="UP000541033"/>
    </source>
</evidence>
<dbReference type="GO" id="GO:0006865">
    <property type="term" value="P:amino acid transport"/>
    <property type="evidence" value="ECO:0007669"/>
    <property type="project" value="UniProtKB-KW"/>
</dbReference>
<dbReference type="InterPro" id="IPR028082">
    <property type="entry name" value="Peripla_BP_I"/>
</dbReference>
<keyword evidence="2" id="KW-0813">Transport</keyword>
<dbReference type="PROSITE" id="PS51257">
    <property type="entry name" value="PROKAR_LIPOPROTEIN"/>
    <property type="match status" value="1"/>
</dbReference>
<keyword evidence="8" id="KW-1185">Reference proteome</keyword>
<name>A0A7X5TUV4_9MICO</name>
<comment type="similarity">
    <text evidence="1">Belongs to the leucine-binding protein family.</text>
</comment>
<evidence type="ECO:0000256" key="4">
    <source>
        <dbReference type="ARBA" id="ARBA00022970"/>
    </source>
</evidence>
<feature type="chain" id="PRO_5038648847" evidence="5">
    <location>
        <begin position="29"/>
        <end position="383"/>
    </location>
</feature>
<evidence type="ECO:0000256" key="3">
    <source>
        <dbReference type="ARBA" id="ARBA00022729"/>
    </source>
</evidence>
<dbReference type="CDD" id="cd06342">
    <property type="entry name" value="PBP1_ABC_LIVBP-like"/>
    <property type="match status" value="1"/>
</dbReference>
<dbReference type="InterPro" id="IPR028081">
    <property type="entry name" value="Leu-bd"/>
</dbReference>
<comment type="caution">
    <text evidence="7">The sequence shown here is derived from an EMBL/GenBank/DDBJ whole genome shotgun (WGS) entry which is preliminary data.</text>
</comment>
<dbReference type="Proteomes" id="UP000541033">
    <property type="component" value="Unassembled WGS sequence"/>
</dbReference>
<evidence type="ECO:0000256" key="2">
    <source>
        <dbReference type="ARBA" id="ARBA00022448"/>
    </source>
</evidence>
<evidence type="ECO:0000256" key="1">
    <source>
        <dbReference type="ARBA" id="ARBA00010062"/>
    </source>
</evidence>
<keyword evidence="3 5" id="KW-0732">Signal</keyword>
<dbReference type="PANTHER" id="PTHR47151:SF2">
    <property type="entry name" value="AMINO ACID BINDING PROTEIN"/>
    <property type="match status" value="1"/>
</dbReference>
<protein>
    <submittedName>
        <fullName evidence="7">Branched-chain amino acid transport system substrate-binding protein</fullName>
    </submittedName>
</protein>
<evidence type="ECO:0000259" key="6">
    <source>
        <dbReference type="Pfam" id="PF13458"/>
    </source>
</evidence>
<dbReference type="InterPro" id="IPR000709">
    <property type="entry name" value="Leu_Ile_Val-bd"/>
</dbReference>
<organism evidence="7 8">
    <name type="scientific">Lysinibacter cavernae</name>
    <dbReference type="NCBI Taxonomy" id="1640652"/>
    <lineage>
        <taxon>Bacteria</taxon>
        <taxon>Bacillati</taxon>
        <taxon>Actinomycetota</taxon>
        <taxon>Actinomycetes</taxon>
        <taxon>Micrococcales</taxon>
        <taxon>Microbacteriaceae</taxon>
        <taxon>Lysinibacter</taxon>
    </lineage>
</organism>
<feature type="domain" description="Leucine-binding protein" evidence="6">
    <location>
        <begin position="37"/>
        <end position="359"/>
    </location>
</feature>
<dbReference type="PANTHER" id="PTHR47151">
    <property type="entry name" value="LEU/ILE/VAL-BINDING ABC TRANSPORTER SUBUNIT"/>
    <property type="match status" value="1"/>
</dbReference>